<sequence length="470" mass="54931">MKDNMFCLAGKVSIPVEKRNEMNKYVLEIMDKCGIRKTVEMTVAGKKVTVAAPARPNTDGIVLFDYSIFEKKKRKISQYDLNTCELYVEDPGYNEFGVVMNMIMVLQEAFTNGGCYFIKSGKLYDVEIYLLLIQGVLGEKVTLPGRIRMSEVYLFFRNSEEYKDITYTDLLEDYSDKYGRLDIEQLLAVFEIENKKIIIPEEGKISCRNEIKSANSCSRIEYAYRVFRGIKETEKTAMKSFLAELLNADFAKRKELSARQDEKGIIAELSLYVLPVRLVFAYTQDVDLDFWETWDSLGTKGYSDITWEADSKDDESDFQKFPFYKAIQRKNEDEFLEFWDGGNLLLSQNMKECIRYWEEQMNDICVPSVISVENLLTNIITRLERSYCRYVDEKFVAEFMEHGSEINYQKALILIQRLLDKEQEYFPELTGEQAEEWIIKDSRDNFDYIEISALVSLMTNKKQRNIIFGF</sequence>
<reference evidence="1 2" key="1">
    <citation type="journal article" date="2019" name="Appl. Environ. Microbiol.">
        <title>Clostridium scindens ATCC 35704: integration of nutritional requirements, the complete genome sequence, and global transcriptional responses to bile acids.</title>
        <authorList>
            <person name="Devendran S."/>
            <person name="Shrestha R."/>
            <person name="Alves J.M.P."/>
            <person name="Wolf P.G."/>
            <person name="Ly L."/>
            <person name="Hernandez A.G."/>
            <person name="Mendez-Garcia C."/>
            <person name="Inboden A."/>
            <person name="Wiley J."/>
            <person name="Paul O."/>
            <person name="Allen A."/>
            <person name="Springer E."/>
            <person name="Wright C.L."/>
            <person name="Fields C.J."/>
            <person name="Daniel S.L."/>
            <person name="Ridlon J.M."/>
        </authorList>
    </citation>
    <scope>NUCLEOTIDE SEQUENCE [LARGE SCALE GENOMIC DNA]</scope>
    <source>
        <strain evidence="1 2">ATCC 35704</strain>
    </source>
</reference>
<evidence type="ECO:0000313" key="1">
    <source>
        <dbReference type="EMBL" id="QBF76272.1"/>
    </source>
</evidence>
<keyword evidence="2" id="KW-1185">Reference proteome</keyword>
<dbReference type="EMBL" id="CP036170">
    <property type="protein sequence ID" value="QBF76272.1"/>
    <property type="molecule type" value="Genomic_DNA"/>
</dbReference>
<dbReference type="KEGG" id="csci:HDCHBGLK_03689"/>
<evidence type="ECO:0000313" key="2">
    <source>
        <dbReference type="Proteomes" id="UP000289664"/>
    </source>
</evidence>
<dbReference type="RefSeq" id="WP_039909335.1">
    <property type="nucleotide sequence ID" value="NZ_CP036170.1"/>
</dbReference>
<gene>
    <name evidence="1" type="ORF">HDCHBGLK_03689</name>
</gene>
<dbReference type="GeneID" id="62697861"/>
<organism evidence="1 2">
    <name type="scientific">Clostridium scindens (strain ATCC 35704 / DSM 5676 / VPI 13733 / 19)</name>
    <dbReference type="NCBI Taxonomy" id="411468"/>
    <lineage>
        <taxon>Bacteria</taxon>
        <taxon>Bacillati</taxon>
        <taxon>Bacillota</taxon>
        <taxon>Clostridia</taxon>
        <taxon>Lachnospirales</taxon>
        <taxon>Lachnospiraceae</taxon>
    </lineage>
</organism>
<protein>
    <submittedName>
        <fullName evidence="1">Uncharacterized protein</fullName>
    </submittedName>
</protein>
<dbReference type="AlphaFoldDB" id="A0A494WQG6"/>
<name>A0A494WQG6_CLOS5</name>
<proteinExistence type="predicted"/>
<dbReference type="Proteomes" id="UP000289664">
    <property type="component" value="Chromosome"/>
</dbReference>
<accession>A0A494WQG6</accession>
<dbReference type="OrthoDB" id="2088395at2"/>